<evidence type="ECO:0000256" key="2">
    <source>
        <dbReference type="ARBA" id="ARBA00011900"/>
    </source>
</evidence>
<dbReference type="GO" id="GO:0008170">
    <property type="term" value="F:N-methyltransferase activity"/>
    <property type="evidence" value="ECO:0007669"/>
    <property type="project" value="InterPro"/>
</dbReference>
<evidence type="ECO:0000259" key="7">
    <source>
        <dbReference type="Pfam" id="PF01555"/>
    </source>
</evidence>
<dbReference type="Gene3D" id="3.40.50.150">
    <property type="entry name" value="Vaccinia Virus protein VP39"/>
    <property type="match status" value="1"/>
</dbReference>
<proteinExistence type="inferred from homology"/>
<dbReference type="InterPro" id="IPR029063">
    <property type="entry name" value="SAM-dependent_MTases_sf"/>
</dbReference>
<dbReference type="GO" id="GO:0032259">
    <property type="term" value="P:methylation"/>
    <property type="evidence" value="ECO:0007669"/>
    <property type="project" value="UniProtKB-KW"/>
</dbReference>
<evidence type="ECO:0000313" key="8">
    <source>
        <dbReference type="EMBL" id="GGD13104.1"/>
    </source>
</evidence>
<dbReference type="GO" id="GO:0003677">
    <property type="term" value="F:DNA binding"/>
    <property type="evidence" value="ECO:0007669"/>
    <property type="project" value="InterPro"/>
</dbReference>
<evidence type="ECO:0000256" key="4">
    <source>
        <dbReference type="ARBA" id="ARBA00022679"/>
    </source>
</evidence>
<dbReference type="GO" id="GO:0009007">
    <property type="term" value="F:site-specific DNA-methyltransferase (adenine-specific) activity"/>
    <property type="evidence" value="ECO:0007669"/>
    <property type="project" value="UniProtKB-EC"/>
</dbReference>
<accession>A0A8J2V1W4</accession>
<dbReference type="InterPro" id="IPR002295">
    <property type="entry name" value="N4/N6-MTase_EcoPI_Mod-like"/>
</dbReference>
<dbReference type="InterPro" id="IPR002941">
    <property type="entry name" value="DNA_methylase_N4/N6"/>
</dbReference>
<dbReference type="AlphaFoldDB" id="A0A8J2V1W4"/>
<keyword evidence="9" id="KW-1185">Reference proteome</keyword>
<comment type="catalytic activity">
    <reaction evidence="6">
        <text>a 2'-deoxyadenosine in DNA + S-adenosyl-L-methionine = an N(6)-methyl-2'-deoxyadenosine in DNA + S-adenosyl-L-homocysteine + H(+)</text>
        <dbReference type="Rhea" id="RHEA:15197"/>
        <dbReference type="Rhea" id="RHEA-COMP:12418"/>
        <dbReference type="Rhea" id="RHEA-COMP:12419"/>
        <dbReference type="ChEBI" id="CHEBI:15378"/>
        <dbReference type="ChEBI" id="CHEBI:57856"/>
        <dbReference type="ChEBI" id="CHEBI:59789"/>
        <dbReference type="ChEBI" id="CHEBI:90615"/>
        <dbReference type="ChEBI" id="CHEBI:90616"/>
        <dbReference type="EC" id="2.1.1.72"/>
    </reaction>
</comment>
<keyword evidence="5" id="KW-0949">S-adenosyl-L-methionine</keyword>
<protein>
    <recommendedName>
        <fullName evidence="2">site-specific DNA-methyltransferase (adenine-specific)</fullName>
        <ecNumber evidence="2">2.1.1.72</ecNumber>
    </recommendedName>
</protein>
<dbReference type="EMBL" id="BMGH01000001">
    <property type="protein sequence ID" value="GGD13104.1"/>
    <property type="molecule type" value="Genomic_DNA"/>
</dbReference>
<organism evidence="8 9">
    <name type="scientific">Aquisalinus flavus</name>
    <dbReference type="NCBI Taxonomy" id="1526572"/>
    <lineage>
        <taxon>Bacteria</taxon>
        <taxon>Pseudomonadati</taxon>
        <taxon>Pseudomonadota</taxon>
        <taxon>Alphaproteobacteria</taxon>
        <taxon>Parvularculales</taxon>
        <taxon>Parvularculaceae</taxon>
        <taxon>Aquisalinus</taxon>
    </lineage>
</organism>
<evidence type="ECO:0000256" key="3">
    <source>
        <dbReference type="ARBA" id="ARBA00022603"/>
    </source>
</evidence>
<dbReference type="Pfam" id="PF01555">
    <property type="entry name" value="N6_N4_Mtase"/>
    <property type="match status" value="1"/>
</dbReference>
<dbReference type="PROSITE" id="PS00092">
    <property type="entry name" value="N6_MTASE"/>
    <property type="match status" value="1"/>
</dbReference>
<sequence length="562" mass="62977">MPTLDWIGKQAVVNHHRDVPYRLIHCDSELSAGDPDAGNLLVQGDNLEALRALLPYYAGQVKCIYIDPPYNTGNEGWVYNDNVNSPEISAWLNSVVGKEGEDLSRHDKWLCMMYPRLRLLSEFLRDDGVILVSIDDNEIHALRYLLQEVFKSNFISSLIWVNEGNVDNQSKIKQYHEYILIFEKRRGSFGLPALVDPNIDDDSKLSNPEIVNTIVKNGPKNPVSTITLPEGFPADFEKGVIDVPSSDFWPQFDQPIEVENFRLKHPVDLRSGWSSKAMCELFIQSRFNPLLDRKGQLTSFYITKSGALFNRKKRNESQSHVLSVLHNMGSVQESSSELKELGIEFTYPKPRRLIEYLLKMSTKPGDIVLDSFAGSGTTGHAVLELNQQDGGKRRFILIEMDKNIASDVTAERLRRVIDGYNKGGDNEKPLEGQGGGFRFCSLGVPLFDEFGDIESEVTFPDLAAHIFFSETGVPIPQRAQSEFLGTFQDRAVYLLFDETHAETPREAVGNVLTPDRLDALPPAPEGFGGTRIIYGEGCTVSKDRLKSAGAVFKQIPYQINGA</sequence>
<name>A0A8J2V1W4_9PROT</name>
<evidence type="ECO:0000256" key="5">
    <source>
        <dbReference type="ARBA" id="ARBA00022691"/>
    </source>
</evidence>
<keyword evidence="3 8" id="KW-0489">Methyltransferase</keyword>
<gene>
    <name evidence="8" type="ORF">GCM10011342_22390</name>
</gene>
<dbReference type="InterPro" id="IPR002052">
    <property type="entry name" value="DNA_methylase_N6_adenine_CS"/>
</dbReference>
<evidence type="ECO:0000313" key="9">
    <source>
        <dbReference type="Proteomes" id="UP000613582"/>
    </source>
</evidence>
<dbReference type="SUPFAM" id="SSF53335">
    <property type="entry name" value="S-adenosyl-L-methionine-dependent methyltransferases"/>
    <property type="match status" value="1"/>
</dbReference>
<keyword evidence="4" id="KW-0808">Transferase</keyword>
<comment type="caution">
    <text evidence="8">The sequence shown here is derived from an EMBL/GenBank/DDBJ whole genome shotgun (WGS) entry which is preliminary data.</text>
</comment>
<reference evidence="8" key="2">
    <citation type="submission" date="2020-09" db="EMBL/GenBank/DDBJ databases">
        <authorList>
            <person name="Sun Q."/>
            <person name="Zhou Y."/>
        </authorList>
    </citation>
    <scope>NUCLEOTIDE SEQUENCE</scope>
    <source>
        <strain evidence="8">CGMCC 1.12921</strain>
    </source>
</reference>
<dbReference type="EC" id="2.1.1.72" evidence="2"/>
<dbReference type="Proteomes" id="UP000613582">
    <property type="component" value="Unassembled WGS sequence"/>
</dbReference>
<feature type="domain" description="DNA methylase N-4/N-6" evidence="7">
    <location>
        <begin position="61"/>
        <end position="406"/>
    </location>
</feature>
<dbReference type="PRINTS" id="PR00506">
    <property type="entry name" value="D21N6MTFRASE"/>
</dbReference>
<evidence type="ECO:0000256" key="6">
    <source>
        <dbReference type="ARBA" id="ARBA00047942"/>
    </source>
</evidence>
<reference evidence="8" key="1">
    <citation type="journal article" date="2014" name="Int. J. Syst. Evol. Microbiol.">
        <title>Complete genome sequence of Corynebacterium casei LMG S-19264T (=DSM 44701T), isolated from a smear-ripened cheese.</title>
        <authorList>
            <consortium name="US DOE Joint Genome Institute (JGI-PGF)"/>
            <person name="Walter F."/>
            <person name="Albersmeier A."/>
            <person name="Kalinowski J."/>
            <person name="Ruckert C."/>
        </authorList>
    </citation>
    <scope>NUCLEOTIDE SEQUENCE</scope>
    <source>
        <strain evidence="8">CGMCC 1.12921</strain>
    </source>
</reference>
<evidence type="ECO:0000256" key="1">
    <source>
        <dbReference type="ARBA" id="ARBA00006594"/>
    </source>
</evidence>
<comment type="similarity">
    <text evidence="1">Belongs to the N(4)/N(6)-methyltransferase family.</text>
</comment>
<dbReference type="RefSeq" id="WP_188158340.1">
    <property type="nucleotide sequence ID" value="NZ_BMGH01000001.1"/>
</dbReference>